<proteinExistence type="predicted"/>
<dbReference type="EMBL" id="JBHUII010000001">
    <property type="protein sequence ID" value="MFD2204964.1"/>
    <property type="molecule type" value="Genomic_DNA"/>
</dbReference>
<dbReference type="RefSeq" id="WP_380249054.1">
    <property type="nucleotide sequence ID" value="NZ_JBHUII010000001.1"/>
</dbReference>
<name>A0ABW5BHB8_9PROT</name>
<gene>
    <name evidence="1" type="ORF">ACFSKO_05060</name>
</gene>
<reference evidence="2" key="1">
    <citation type="journal article" date="2019" name="Int. J. Syst. Evol. Microbiol.">
        <title>The Global Catalogue of Microorganisms (GCM) 10K type strain sequencing project: providing services to taxonomists for standard genome sequencing and annotation.</title>
        <authorList>
            <consortium name="The Broad Institute Genomics Platform"/>
            <consortium name="The Broad Institute Genome Sequencing Center for Infectious Disease"/>
            <person name="Wu L."/>
            <person name="Ma J."/>
        </authorList>
    </citation>
    <scope>NUCLEOTIDE SEQUENCE [LARGE SCALE GENOMIC DNA]</scope>
    <source>
        <strain evidence="2">CGMCC 4.7192</strain>
    </source>
</reference>
<comment type="caution">
    <text evidence="1">The sequence shown here is derived from an EMBL/GenBank/DDBJ whole genome shotgun (WGS) entry which is preliminary data.</text>
</comment>
<evidence type="ECO:0000313" key="1">
    <source>
        <dbReference type="EMBL" id="MFD2204964.1"/>
    </source>
</evidence>
<keyword evidence="2" id="KW-1185">Reference proteome</keyword>
<accession>A0ABW5BHB8</accession>
<protein>
    <submittedName>
        <fullName evidence="1">Uncharacterized protein</fullName>
    </submittedName>
</protein>
<evidence type="ECO:0000313" key="2">
    <source>
        <dbReference type="Proteomes" id="UP001597294"/>
    </source>
</evidence>
<sequence>MIDIFGWWAFDPENETLVNKTTGERVRFIARMSGENAPAKGQWLHFQYEYKGDSYPAIIEVVPIEYETQTKQIKQGIGWRLNHIYSAKLWNNEQDTNASSPSYGHWRRIDDCLVDALSCWPQRYATGNSPIKLIVNGGWFNSEWSALLERVYFHLTDISDDVLKDIDSSSLQNSWLFPLNEKSPSKWLFHNDIGEDPRSENFHTSVDSSFSRNTLYLKGIKEVPQKDTKGVIISGKHKAIYPTDVQISGIHGQTVYLESADKLSIIAFKTGSTEEDINYQPPTLQFFYADSNITSTLYAKNDQLTSPADWEITSLRWYKDRHQEWPEDYWIHQRQKSTGAVIPTLEMWYRTNPLIRDAFLSWLGTSCRHEKWIKTLGLPRVRYLTLKGNFQAGIWFEGLKYSSKLLEQEPSSPQNINTTNL</sequence>
<organism evidence="1 2">
    <name type="scientific">Kiloniella antarctica</name>
    <dbReference type="NCBI Taxonomy" id="1550907"/>
    <lineage>
        <taxon>Bacteria</taxon>
        <taxon>Pseudomonadati</taxon>
        <taxon>Pseudomonadota</taxon>
        <taxon>Alphaproteobacteria</taxon>
        <taxon>Rhodospirillales</taxon>
        <taxon>Kiloniellaceae</taxon>
        <taxon>Kiloniella</taxon>
    </lineage>
</organism>
<dbReference type="Proteomes" id="UP001597294">
    <property type="component" value="Unassembled WGS sequence"/>
</dbReference>